<evidence type="ECO:0000259" key="5">
    <source>
        <dbReference type="PROSITE" id="PS50043"/>
    </source>
</evidence>
<protein>
    <submittedName>
        <fullName evidence="6">Response regulator transcription factor</fullName>
    </submittedName>
</protein>
<dbReference type="CDD" id="cd06170">
    <property type="entry name" value="LuxR_C_like"/>
    <property type="match status" value="1"/>
</dbReference>
<evidence type="ECO:0000256" key="2">
    <source>
        <dbReference type="ARBA" id="ARBA00023125"/>
    </source>
</evidence>
<sequence length="205" mass="23414">MGYWAGTHPARLLKQGYPLAAAFFVLAPALFLLEESAFLYVLVYTLVVICQLALSNTAPFLALAYSYRLYWFYFLASLTYAWRIPSFFSAWALRHFSVSTGISTFTATVLALVFYFLIRKLPLPAKETGASRTITDQDIKTKLSRREQQIAYLLIQNLTNKEIAEQLFISEGTVENHNHRVYRKLGVPDRLELRTRYADKGLPGN</sequence>
<evidence type="ECO:0000256" key="3">
    <source>
        <dbReference type="ARBA" id="ARBA00023163"/>
    </source>
</evidence>
<dbReference type="GO" id="GO:0003677">
    <property type="term" value="F:DNA binding"/>
    <property type="evidence" value="ECO:0007669"/>
    <property type="project" value="UniProtKB-KW"/>
</dbReference>
<dbReference type="InterPro" id="IPR016032">
    <property type="entry name" value="Sig_transdc_resp-reg_C-effctor"/>
</dbReference>
<keyword evidence="1" id="KW-0805">Transcription regulation</keyword>
<feature type="transmembrane region" description="Helical" evidence="4">
    <location>
        <begin position="37"/>
        <end position="63"/>
    </location>
</feature>
<dbReference type="InterPro" id="IPR000792">
    <property type="entry name" value="Tscrpt_reg_LuxR_C"/>
</dbReference>
<dbReference type="Pfam" id="PF00196">
    <property type="entry name" value="GerE"/>
    <property type="match status" value="1"/>
</dbReference>
<dbReference type="PANTHER" id="PTHR44688:SF16">
    <property type="entry name" value="DNA-BINDING TRANSCRIPTIONAL ACTIVATOR DEVR_DOSR"/>
    <property type="match status" value="1"/>
</dbReference>
<dbReference type="SUPFAM" id="SSF46894">
    <property type="entry name" value="C-terminal effector domain of the bipartite response regulators"/>
    <property type="match status" value="1"/>
</dbReference>
<dbReference type="Proteomes" id="UP000595917">
    <property type="component" value="Chromosome"/>
</dbReference>
<accession>A0A7T7XRU0</accession>
<keyword evidence="7" id="KW-1185">Reference proteome</keyword>
<feature type="domain" description="HTH luxR-type" evidence="5">
    <location>
        <begin position="136"/>
        <end position="201"/>
    </location>
</feature>
<feature type="transmembrane region" description="Helical" evidence="4">
    <location>
        <begin position="98"/>
        <end position="118"/>
    </location>
</feature>
<evidence type="ECO:0000256" key="1">
    <source>
        <dbReference type="ARBA" id="ARBA00023015"/>
    </source>
</evidence>
<feature type="transmembrane region" description="Helical" evidence="4">
    <location>
        <begin position="70"/>
        <end position="92"/>
    </location>
</feature>
<keyword evidence="4" id="KW-0472">Membrane</keyword>
<keyword evidence="4" id="KW-0812">Transmembrane</keyword>
<feature type="transmembrane region" description="Helical" evidence="4">
    <location>
        <begin position="12"/>
        <end position="31"/>
    </location>
</feature>
<proteinExistence type="predicted"/>
<reference evidence="6" key="1">
    <citation type="submission" date="2021-01" db="EMBL/GenBank/DDBJ databases">
        <title>Description of Breznakiella homolactica.</title>
        <authorList>
            <person name="Song Y."/>
            <person name="Brune A."/>
        </authorList>
    </citation>
    <scope>NUCLEOTIDE SEQUENCE</scope>
    <source>
        <strain evidence="6">RmG30</strain>
    </source>
</reference>
<keyword evidence="3" id="KW-0804">Transcription</keyword>
<evidence type="ECO:0000313" key="6">
    <source>
        <dbReference type="EMBL" id="QQO11335.1"/>
    </source>
</evidence>
<dbReference type="Gene3D" id="1.10.10.10">
    <property type="entry name" value="Winged helix-like DNA-binding domain superfamily/Winged helix DNA-binding domain"/>
    <property type="match status" value="1"/>
</dbReference>
<organism evidence="6 7">
    <name type="scientific">Breznakiella homolactica</name>
    <dbReference type="NCBI Taxonomy" id="2798577"/>
    <lineage>
        <taxon>Bacteria</taxon>
        <taxon>Pseudomonadati</taxon>
        <taxon>Spirochaetota</taxon>
        <taxon>Spirochaetia</taxon>
        <taxon>Spirochaetales</taxon>
        <taxon>Breznakiellaceae</taxon>
        <taxon>Breznakiella</taxon>
    </lineage>
</organism>
<dbReference type="PROSITE" id="PS50043">
    <property type="entry name" value="HTH_LUXR_2"/>
    <property type="match status" value="1"/>
</dbReference>
<name>A0A7T7XRU0_9SPIR</name>
<dbReference type="GO" id="GO:0006355">
    <property type="term" value="P:regulation of DNA-templated transcription"/>
    <property type="evidence" value="ECO:0007669"/>
    <property type="project" value="InterPro"/>
</dbReference>
<dbReference type="PANTHER" id="PTHR44688">
    <property type="entry name" value="DNA-BINDING TRANSCRIPTIONAL ACTIVATOR DEVR_DOSR"/>
    <property type="match status" value="1"/>
</dbReference>
<dbReference type="SMART" id="SM00421">
    <property type="entry name" value="HTH_LUXR"/>
    <property type="match status" value="1"/>
</dbReference>
<dbReference type="EMBL" id="CP067089">
    <property type="protein sequence ID" value="QQO11335.1"/>
    <property type="molecule type" value="Genomic_DNA"/>
</dbReference>
<dbReference type="PRINTS" id="PR00038">
    <property type="entry name" value="HTHLUXR"/>
</dbReference>
<dbReference type="InterPro" id="IPR036388">
    <property type="entry name" value="WH-like_DNA-bd_sf"/>
</dbReference>
<keyword evidence="2" id="KW-0238">DNA-binding</keyword>
<dbReference type="AlphaFoldDB" id="A0A7T7XRU0"/>
<gene>
    <name evidence="6" type="ORF">JFL75_06355</name>
</gene>
<evidence type="ECO:0000313" key="7">
    <source>
        <dbReference type="Proteomes" id="UP000595917"/>
    </source>
</evidence>
<keyword evidence="4" id="KW-1133">Transmembrane helix</keyword>
<evidence type="ECO:0000256" key="4">
    <source>
        <dbReference type="SAM" id="Phobius"/>
    </source>
</evidence>